<proteinExistence type="predicted"/>
<gene>
    <name evidence="2" type="ORF">ROA7450_00542</name>
</gene>
<name>A0A1X6YCE2_9RHOB</name>
<evidence type="ECO:0000313" key="2">
    <source>
        <dbReference type="EMBL" id="SLN17257.1"/>
    </source>
</evidence>
<dbReference type="AlphaFoldDB" id="A0A1X6YCE2"/>
<dbReference type="Proteomes" id="UP000193061">
    <property type="component" value="Unassembled WGS sequence"/>
</dbReference>
<protein>
    <submittedName>
        <fullName evidence="2">Uncharacterized protein</fullName>
    </submittedName>
</protein>
<dbReference type="EMBL" id="FWFX01000001">
    <property type="protein sequence ID" value="SLN17257.1"/>
    <property type="molecule type" value="Genomic_DNA"/>
</dbReference>
<accession>A0A1X6YCE2</accession>
<reference evidence="2 3" key="1">
    <citation type="submission" date="2017-03" db="EMBL/GenBank/DDBJ databases">
        <authorList>
            <person name="Afonso C.L."/>
            <person name="Miller P.J."/>
            <person name="Scott M.A."/>
            <person name="Spackman E."/>
            <person name="Goraichik I."/>
            <person name="Dimitrov K.M."/>
            <person name="Suarez D.L."/>
            <person name="Swayne D.E."/>
        </authorList>
    </citation>
    <scope>NUCLEOTIDE SEQUENCE [LARGE SCALE GENOMIC DNA]</scope>
    <source>
        <strain evidence="2 3">CECT 7450</strain>
    </source>
</reference>
<feature type="region of interest" description="Disordered" evidence="1">
    <location>
        <begin position="1"/>
        <end position="22"/>
    </location>
</feature>
<organism evidence="2 3">
    <name type="scientific">Roseovarius albus</name>
    <dbReference type="NCBI Taxonomy" id="1247867"/>
    <lineage>
        <taxon>Bacteria</taxon>
        <taxon>Pseudomonadati</taxon>
        <taxon>Pseudomonadota</taxon>
        <taxon>Alphaproteobacteria</taxon>
        <taxon>Rhodobacterales</taxon>
        <taxon>Roseobacteraceae</taxon>
        <taxon>Roseovarius</taxon>
    </lineage>
</organism>
<evidence type="ECO:0000256" key="1">
    <source>
        <dbReference type="SAM" id="MobiDB-lite"/>
    </source>
</evidence>
<sequence length="103" mass="11719">MTEFKPLQSDVGDLAQGTDHRESVEGYHSVILRGDLYRVIACKDHLQWIIQCRAGVRHGGVRWDSLAYCRTRDALIRRWTGLQADGSTNWPSLERLPAQIGRS</sequence>
<evidence type="ECO:0000313" key="3">
    <source>
        <dbReference type="Proteomes" id="UP000193061"/>
    </source>
</evidence>
<keyword evidence="3" id="KW-1185">Reference proteome</keyword>
<dbReference type="RefSeq" id="WP_085804099.1">
    <property type="nucleotide sequence ID" value="NZ_FWFX01000001.1"/>
</dbReference>
<dbReference type="OrthoDB" id="7747909at2"/>